<reference evidence="1" key="1">
    <citation type="submission" date="2021-02" db="EMBL/GenBank/DDBJ databases">
        <authorList>
            <consortium name="DOE Joint Genome Institute"/>
            <person name="Ahrendt S."/>
            <person name="Looney B.P."/>
            <person name="Miyauchi S."/>
            <person name="Morin E."/>
            <person name="Drula E."/>
            <person name="Courty P.E."/>
            <person name="Chicoki N."/>
            <person name="Fauchery L."/>
            <person name="Kohler A."/>
            <person name="Kuo A."/>
            <person name="Labutti K."/>
            <person name="Pangilinan J."/>
            <person name="Lipzen A."/>
            <person name="Riley R."/>
            <person name="Andreopoulos W."/>
            <person name="He G."/>
            <person name="Johnson J."/>
            <person name="Barry K.W."/>
            <person name="Grigoriev I.V."/>
            <person name="Nagy L."/>
            <person name="Hibbett D."/>
            <person name="Henrissat B."/>
            <person name="Matheny P.B."/>
            <person name="Labbe J."/>
            <person name="Martin F."/>
        </authorList>
    </citation>
    <scope>NUCLEOTIDE SEQUENCE</scope>
    <source>
        <strain evidence="1">FP105234-sp</strain>
    </source>
</reference>
<dbReference type="Proteomes" id="UP000814033">
    <property type="component" value="Unassembled WGS sequence"/>
</dbReference>
<proteinExistence type="predicted"/>
<name>A0ACB8RJH9_9AGAM</name>
<dbReference type="EMBL" id="MU275994">
    <property type="protein sequence ID" value="KAI0044099.1"/>
    <property type="molecule type" value="Genomic_DNA"/>
</dbReference>
<sequence>MKFVLFTVLAYLLAMAYSQSITIGTPADGDVLTPGTNITIQVLRPDSLTASQEVSIVISLLACTGSRCTDPASQLGTTLYSGGFDPQFPANRTPTDQPQQNITVAVPATLTSGPVQLAITHLALVGAGPYIMLEIKNLTLAVAQ</sequence>
<organism evidence="1 2">
    <name type="scientific">Auriscalpium vulgare</name>
    <dbReference type="NCBI Taxonomy" id="40419"/>
    <lineage>
        <taxon>Eukaryota</taxon>
        <taxon>Fungi</taxon>
        <taxon>Dikarya</taxon>
        <taxon>Basidiomycota</taxon>
        <taxon>Agaricomycotina</taxon>
        <taxon>Agaricomycetes</taxon>
        <taxon>Russulales</taxon>
        <taxon>Auriscalpiaceae</taxon>
        <taxon>Auriscalpium</taxon>
    </lineage>
</organism>
<evidence type="ECO:0000313" key="1">
    <source>
        <dbReference type="EMBL" id="KAI0044099.1"/>
    </source>
</evidence>
<evidence type="ECO:0000313" key="2">
    <source>
        <dbReference type="Proteomes" id="UP000814033"/>
    </source>
</evidence>
<gene>
    <name evidence="1" type="ORF">FA95DRAFT_303740</name>
</gene>
<reference evidence="1" key="2">
    <citation type="journal article" date="2022" name="New Phytol.">
        <title>Evolutionary transition to the ectomycorrhizal habit in the genomes of a hyperdiverse lineage of mushroom-forming fungi.</title>
        <authorList>
            <person name="Looney B."/>
            <person name="Miyauchi S."/>
            <person name="Morin E."/>
            <person name="Drula E."/>
            <person name="Courty P.E."/>
            <person name="Kohler A."/>
            <person name="Kuo A."/>
            <person name="LaButti K."/>
            <person name="Pangilinan J."/>
            <person name="Lipzen A."/>
            <person name="Riley R."/>
            <person name="Andreopoulos W."/>
            <person name="He G."/>
            <person name="Johnson J."/>
            <person name="Nolan M."/>
            <person name="Tritt A."/>
            <person name="Barry K.W."/>
            <person name="Grigoriev I.V."/>
            <person name="Nagy L.G."/>
            <person name="Hibbett D."/>
            <person name="Henrissat B."/>
            <person name="Matheny P.B."/>
            <person name="Labbe J."/>
            <person name="Martin F.M."/>
        </authorList>
    </citation>
    <scope>NUCLEOTIDE SEQUENCE</scope>
    <source>
        <strain evidence="1">FP105234-sp</strain>
    </source>
</reference>
<protein>
    <submittedName>
        <fullName evidence="1">Uncharacterized protein</fullName>
    </submittedName>
</protein>
<keyword evidence="2" id="KW-1185">Reference proteome</keyword>
<comment type="caution">
    <text evidence="1">The sequence shown here is derived from an EMBL/GenBank/DDBJ whole genome shotgun (WGS) entry which is preliminary data.</text>
</comment>
<accession>A0ACB8RJH9</accession>